<comment type="caution">
    <text evidence="1">The sequence shown here is derived from an EMBL/GenBank/DDBJ whole genome shotgun (WGS) entry which is preliminary data.</text>
</comment>
<organism evidence="1 2">
    <name type="scientific">Hibiscus syriacus</name>
    <name type="common">Rose of Sharon</name>
    <dbReference type="NCBI Taxonomy" id="106335"/>
    <lineage>
        <taxon>Eukaryota</taxon>
        <taxon>Viridiplantae</taxon>
        <taxon>Streptophyta</taxon>
        <taxon>Embryophyta</taxon>
        <taxon>Tracheophyta</taxon>
        <taxon>Spermatophyta</taxon>
        <taxon>Magnoliopsida</taxon>
        <taxon>eudicotyledons</taxon>
        <taxon>Gunneridae</taxon>
        <taxon>Pentapetalae</taxon>
        <taxon>rosids</taxon>
        <taxon>malvids</taxon>
        <taxon>Malvales</taxon>
        <taxon>Malvaceae</taxon>
        <taxon>Malvoideae</taxon>
        <taxon>Hibiscus</taxon>
    </lineage>
</organism>
<dbReference type="PANTHER" id="PTHR37234:SF1">
    <property type="entry name" value="OS03G0319200 PROTEIN"/>
    <property type="match status" value="1"/>
</dbReference>
<evidence type="ECO:0000313" key="2">
    <source>
        <dbReference type="Proteomes" id="UP000436088"/>
    </source>
</evidence>
<keyword evidence="2" id="KW-1185">Reference proteome</keyword>
<accession>A0A6A2X0Z4</accession>
<protein>
    <submittedName>
        <fullName evidence="1">Uncharacterized protein</fullName>
    </submittedName>
</protein>
<gene>
    <name evidence="1" type="ORF">F3Y22_tig00112347pilonHSYRG00008</name>
</gene>
<name>A0A6A2X0Z4_HIBSY</name>
<dbReference type="AlphaFoldDB" id="A0A6A2X0Z4"/>
<dbReference type="EMBL" id="VEPZ02001557">
    <property type="protein sequence ID" value="KAE8668061.1"/>
    <property type="molecule type" value="Genomic_DNA"/>
</dbReference>
<sequence>MERKSSSCRRRRNSIGCVPAIFSFFSKHNKRSKFISCGKEKREEAAHDEERLKDAKLVIRSPTLPINFLDSGADKRVKLPQVGAVEKCDEDLKALQRINEVVKTSISVGLGDSNELRRRRSLQQKHQLIKKKAEEEKIAPTATATTGAGGFLHRFTTEHVAYTKSNNNDEENDSVSGVRRRNALTKAKCMIQSVHEVCKDIAWGERREIGIIGLALQHHICRDLIHELVKEIACYSN</sequence>
<reference evidence="1" key="1">
    <citation type="submission" date="2019-09" db="EMBL/GenBank/DDBJ databases">
        <title>Draft genome information of white flower Hibiscus syriacus.</title>
        <authorList>
            <person name="Kim Y.-M."/>
        </authorList>
    </citation>
    <scope>NUCLEOTIDE SEQUENCE [LARGE SCALE GENOMIC DNA]</scope>
    <source>
        <strain evidence="1">YM2019G1</strain>
    </source>
</reference>
<proteinExistence type="predicted"/>
<dbReference type="PANTHER" id="PTHR37234">
    <property type="entry name" value="OS03G0319200 PROTEIN"/>
    <property type="match status" value="1"/>
</dbReference>
<evidence type="ECO:0000313" key="1">
    <source>
        <dbReference type="EMBL" id="KAE8668061.1"/>
    </source>
</evidence>
<dbReference type="Proteomes" id="UP000436088">
    <property type="component" value="Unassembled WGS sequence"/>
</dbReference>